<comment type="caution">
    <text evidence="3">The sequence shown here is derived from an EMBL/GenBank/DDBJ whole genome shotgun (WGS) entry which is preliminary data.</text>
</comment>
<reference evidence="3 4" key="1">
    <citation type="journal article" date="2019" name="Int. J. Syst. Evol. Microbiol.">
        <title>The Global Catalogue of Microorganisms (GCM) 10K type strain sequencing project: providing services to taxonomists for standard genome sequencing and annotation.</title>
        <authorList>
            <consortium name="The Broad Institute Genomics Platform"/>
            <consortium name="The Broad Institute Genome Sequencing Center for Infectious Disease"/>
            <person name="Wu L."/>
            <person name="Ma J."/>
        </authorList>
    </citation>
    <scope>NUCLEOTIDE SEQUENCE [LARGE SCALE GENOMIC DNA]</scope>
    <source>
        <strain evidence="3 4">CGMCC 1.12125</strain>
    </source>
</reference>
<protein>
    <recommendedName>
        <fullName evidence="2">DUF8073 domain-containing protein</fullName>
    </recommendedName>
</protein>
<keyword evidence="1" id="KW-0812">Transmembrane</keyword>
<dbReference type="InterPro" id="IPR058386">
    <property type="entry name" value="DUF8073"/>
</dbReference>
<feature type="transmembrane region" description="Helical" evidence="1">
    <location>
        <begin position="28"/>
        <end position="48"/>
    </location>
</feature>
<evidence type="ECO:0000313" key="3">
    <source>
        <dbReference type="EMBL" id="MFD1589379.1"/>
    </source>
</evidence>
<proteinExistence type="predicted"/>
<evidence type="ECO:0000256" key="1">
    <source>
        <dbReference type="SAM" id="Phobius"/>
    </source>
</evidence>
<feature type="domain" description="DUF8073" evidence="2">
    <location>
        <begin position="1"/>
        <end position="50"/>
    </location>
</feature>
<accession>A0ABD6CHQ8</accession>
<dbReference type="RefSeq" id="WP_247381193.1">
    <property type="nucleotide sequence ID" value="NZ_JALLGV010000009.1"/>
</dbReference>
<evidence type="ECO:0000259" key="2">
    <source>
        <dbReference type="Pfam" id="PF26274"/>
    </source>
</evidence>
<dbReference type="AlphaFoldDB" id="A0ABD6CHQ8"/>
<gene>
    <name evidence="3" type="ORF">ACFR9U_20585</name>
</gene>
<sequence length="59" mass="6377">MLLLAVFVVALLIGVSVSRLFLRGTAGPLLRIVGIAVILLAFSIGLYWRWLGDGLHADE</sequence>
<dbReference type="Proteomes" id="UP001597119">
    <property type="component" value="Unassembled WGS sequence"/>
</dbReference>
<evidence type="ECO:0000313" key="4">
    <source>
        <dbReference type="Proteomes" id="UP001597119"/>
    </source>
</evidence>
<name>A0ABD6CHQ8_9EURY</name>
<dbReference type="EMBL" id="JBHUDJ010000015">
    <property type="protein sequence ID" value="MFD1589379.1"/>
    <property type="molecule type" value="Genomic_DNA"/>
</dbReference>
<keyword evidence="4" id="KW-1185">Reference proteome</keyword>
<keyword evidence="1" id="KW-0472">Membrane</keyword>
<dbReference type="Pfam" id="PF26274">
    <property type="entry name" value="DUF8073"/>
    <property type="match status" value="1"/>
</dbReference>
<keyword evidence="1" id="KW-1133">Transmembrane helix</keyword>
<organism evidence="3 4">
    <name type="scientific">Halorientalis brevis</name>
    <dbReference type="NCBI Taxonomy" id="1126241"/>
    <lineage>
        <taxon>Archaea</taxon>
        <taxon>Methanobacteriati</taxon>
        <taxon>Methanobacteriota</taxon>
        <taxon>Stenosarchaea group</taxon>
        <taxon>Halobacteria</taxon>
        <taxon>Halobacteriales</taxon>
        <taxon>Haloarculaceae</taxon>
        <taxon>Halorientalis</taxon>
    </lineage>
</organism>